<name>A0A5B9R8Z3_9AGAM</name>
<keyword evidence="1" id="KW-0175">Coiled coil</keyword>
<evidence type="ECO:0000256" key="1">
    <source>
        <dbReference type="SAM" id="Coils"/>
    </source>
</evidence>
<dbReference type="AlphaFoldDB" id="A0A5B9R8Z3"/>
<evidence type="ECO:0000256" key="2">
    <source>
        <dbReference type="SAM" id="Phobius"/>
    </source>
</evidence>
<feature type="coiled-coil region" evidence="1">
    <location>
        <begin position="12"/>
        <end position="39"/>
    </location>
</feature>
<reference evidence="3" key="1">
    <citation type="journal article" date="2019" name="Genome Biol. Evol.">
        <title>Evidence of extensive intraspecific noncoding reshuffling in a 169-kb mitochondrial genome of a basidiomycetous fungus.</title>
        <authorList>
            <person name="Lee H.H."/>
            <person name="Ke H.M."/>
            <person name="Lin C.I."/>
            <person name="Lee T.J."/>
            <person name="Chung C.L."/>
            <person name="Tsai I.J."/>
        </authorList>
    </citation>
    <scope>NUCLEOTIDE SEQUENCE</scope>
    <source>
        <strain evidence="3">BCRC 35384</strain>
    </source>
</reference>
<reference evidence="3" key="2">
    <citation type="submission" date="2019-03" db="EMBL/GenBank/DDBJ databases">
        <authorList>
            <person name="Lee H.-H."/>
            <person name="Tsai I.J."/>
        </authorList>
    </citation>
    <scope>NUCLEOTIDE SEQUENCE</scope>
    <source>
        <strain evidence="3">BCRC 35384</strain>
    </source>
</reference>
<gene>
    <name evidence="3" type="ORF">PPIT_000070</name>
</gene>
<sequence length="387" mass="45448">MVYYINHNNYKQTEQQNEKKQLKILLNNLKQKKQVFRSTIKTSLLSLAKMLLLNKLQKMRFFKPISLIIKVFLKWSAYTSIFSLIFSIVSKRFSLQFDLTFWFDGIWLVISEGLMDYVIESGETIVSHIKRLFAKVYYKLGSDPKTIDQAKKLKGRYRVLSSDELNDVYSEMDRRENRNKTRPAPANDWNTERQRSLRRDFVGTSTPNYYNPDNYNHSYWNYAYCAAAALTLMAGGSLIYAYLKEDTATVSYYWDKVKGGFNYIFSYVPDIVNNFVLKKIWPFGHFEYQSPDGDTSADGSNSSIWMVNGVDITAMSMKDLKQYIIDNVTAKISTDFAIRRYYKYTMCRDDYDDANRLKEVVEYYLIELDKADSQTNSFSSDNNMREF</sequence>
<geneLocation type="mitochondrion" evidence="3"/>
<feature type="transmembrane region" description="Helical" evidence="2">
    <location>
        <begin position="65"/>
        <end position="89"/>
    </location>
</feature>
<accession>A0A5B9R8Z3</accession>
<feature type="transmembrane region" description="Helical" evidence="2">
    <location>
        <begin position="219"/>
        <end position="243"/>
    </location>
</feature>
<evidence type="ECO:0000313" key="3">
    <source>
        <dbReference type="EMBL" id="QEG56951.1"/>
    </source>
</evidence>
<keyword evidence="2" id="KW-0812">Transmembrane</keyword>
<proteinExistence type="predicted"/>
<keyword evidence="2" id="KW-1133">Transmembrane helix</keyword>
<dbReference type="EMBL" id="MK623257">
    <property type="protein sequence ID" value="QEG56951.1"/>
    <property type="molecule type" value="Genomic_DNA"/>
</dbReference>
<organism evidence="3">
    <name type="scientific">Porodaedalea pini</name>
    <dbReference type="NCBI Taxonomy" id="108901"/>
    <lineage>
        <taxon>Eukaryota</taxon>
        <taxon>Fungi</taxon>
        <taxon>Dikarya</taxon>
        <taxon>Basidiomycota</taxon>
        <taxon>Agaricomycotina</taxon>
        <taxon>Agaricomycetes</taxon>
        <taxon>Hymenochaetales</taxon>
        <taxon>Hymenochaetaceae</taxon>
        <taxon>Porodaedalea</taxon>
    </lineage>
</organism>
<keyword evidence="3" id="KW-0496">Mitochondrion</keyword>
<protein>
    <submittedName>
        <fullName evidence="3">Uncharacterized protein</fullName>
    </submittedName>
</protein>
<keyword evidence="2" id="KW-0472">Membrane</keyword>